<evidence type="ECO:0000256" key="4">
    <source>
        <dbReference type="ARBA" id="ARBA00022454"/>
    </source>
</evidence>
<evidence type="ECO:0000313" key="18">
    <source>
        <dbReference type="EMBL" id="CAD7640218.1"/>
    </source>
</evidence>
<dbReference type="PROSITE" id="PS51570">
    <property type="entry name" value="SAM_MT43_SUVAR420_2"/>
    <property type="match status" value="1"/>
</dbReference>
<protein>
    <recommendedName>
        <fullName evidence="15">Histone-lysine N-methyltransferase Suv4-20</fullName>
        <ecNumber evidence="3">2.1.1.362</ecNumber>
    </recommendedName>
</protein>
<feature type="region of interest" description="Disordered" evidence="16">
    <location>
        <begin position="450"/>
        <end position="542"/>
    </location>
</feature>
<evidence type="ECO:0000256" key="16">
    <source>
        <dbReference type="SAM" id="MobiDB-lite"/>
    </source>
</evidence>
<gene>
    <name evidence="18" type="ORF">OSB1V03_LOCUS18103</name>
</gene>
<dbReference type="InterPro" id="IPR025790">
    <property type="entry name" value="Suv4-20_animal"/>
</dbReference>
<keyword evidence="10" id="KW-0805">Transcription regulation</keyword>
<feature type="compositionally biased region" description="Polar residues" evidence="16">
    <location>
        <begin position="450"/>
        <end position="481"/>
    </location>
</feature>
<accession>A0A7R9LGZ4</accession>
<keyword evidence="6" id="KW-0489">Methyltransferase</keyword>
<dbReference type="InterPro" id="IPR046341">
    <property type="entry name" value="SET_dom_sf"/>
</dbReference>
<dbReference type="InterPro" id="IPR001214">
    <property type="entry name" value="SET_dom"/>
</dbReference>
<dbReference type="EMBL" id="OC877769">
    <property type="protein sequence ID" value="CAD7640218.1"/>
    <property type="molecule type" value="Genomic_DNA"/>
</dbReference>
<evidence type="ECO:0000256" key="9">
    <source>
        <dbReference type="ARBA" id="ARBA00022853"/>
    </source>
</evidence>
<keyword evidence="12" id="KW-0539">Nucleus</keyword>
<evidence type="ECO:0000256" key="2">
    <source>
        <dbReference type="ARBA" id="ARBA00004286"/>
    </source>
</evidence>
<evidence type="ECO:0000256" key="8">
    <source>
        <dbReference type="ARBA" id="ARBA00022691"/>
    </source>
</evidence>
<dbReference type="SUPFAM" id="SSF82199">
    <property type="entry name" value="SET domain"/>
    <property type="match status" value="1"/>
</dbReference>
<evidence type="ECO:0000256" key="11">
    <source>
        <dbReference type="ARBA" id="ARBA00023163"/>
    </source>
</evidence>
<keyword evidence="9" id="KW-0156">Chromatin regulator</keyword>
<evidence type="ECO:0000256" key="3">
    <source>
        <dbReference type="ARBA" id="ARBA00012188"/>
    </source>
</evidence>
<evidence type="ECO:0000256" key="12">
    <source>
        <dbReference type="ARBA" id="ARBA00023242"/>
    </source>
</evidence>
<comment type="subcellular location">
    <subcellularLocation>
        <location evidence="2">Chromosome</location>
    </subcellularLocation>
    <subcellularLocation>
        <location evidence="1">Nucleus</location>
    </subcellularLocation>
</comment>
<keyword evidence="5" id="KW-0678">Repressor</keyword>
<comment type="catalytic activity">
    <reaction evidence="13">
        <text>N(6)-methyl-L-lysyl(20)-[histone H4] + S-adenosyl-L-methionine = N(6),N(6)-dimethyl-L-lysyl(20)-[histone H4] + S-adenosyl-L-homocysteine + H(+)</text>
        <dbReference type="Rhea" id="RHEA:60348"/>
        <dbReference type="Rhea" id="RHEA-COMP:15555"/>
        <dbReference type="Rhea" id="RHEA-COMP:15556"/>
        <dbReference type="ChEBI" id="CHEBI:15378"/>
        <dbReference type="ChEBI" id="CHEBI:57856"/>
        <dbReference type="ChEBI" id="CHEBI:59789"/>
        <dbReference type="ChEBI" id="CHEBI:61929"/>
        <dbReference type="ChEBI" id="CHEBI:61976"/>
        <dbReference type="EC" id="2.1.1.362"/>
    </reaction>
</comment>
<keyword evidence="4" id="KW-0158">Chromosome</keyword>
<reference evidence="18" key="1">
    <citation type="submission" date="2020-11" db="EMBL/GenBank/DDBJ databases">
        <authorList>
            <person name="Tran Van P."/>
        </authorList>
    </citation>
    <scope>NUCLEOTIDE SEQUENCE</scope>
</reference>
<dbReference type="AlphaFoldDB" id="A0A7R9LGZ4"/>
<evidence type="ECO:0000256" key="13">
    <source>
        <dbReference type="ARBA" id="ARBA00051837"/>
    </source>
</evidence>
<dbReference type="GO" id="GO:0140941">
    <property type="term" value="F:histone H4K20me methyltransferase activity"/>
    <property type="evidence" value="ECO:0007669"/>
    <property type="project" value="UniProtKB-EC"/>
</dbReference>
<feature type="domain" description="SET" evidence="17">
    <location>
        <begin position="146"/>
        <end position="258"/>
    </location>
</feature>
<organism evidence="18">
    <name type="scientific">Medioppia subpectinata</name>
    <dbReference type="NCBI Taxonomy" id="1979941"/>
    <lineage>
        <taxon>Eukaryota</taxon>
        <taxon>Metazoa</taxon>
        <taxon>Ecdysozoa</taxon>
        <taxon>Arthropoda</taxon>
        <taxon>Chelicerata</taxon>
        <taxon>Arachnida</taxon>
        <taxon>Acari</taxon>
        <taxon>Acariformes</taxon>
        <taxon>Sarcoptiformes</taxon>
        <taxon>Oribatida</taxon>
        <taxon>Brachypylina</taxon>
        <taxon>Oppioidea</taxon>
        <taxon>Oppiidae</taxon>
        <taxon>Medioppia</taxon>
    </lineage>
</organism>
<name>A0A7R9LGZ4_9ACAR</name>
<dbReference type="PANTHER" id="PTHR12977">
    <property type="entry name" value="SUPPRESSOR OF VARIEGATION 4-20-RELATED"/>
    <property type="match status" value="1"/>
</dbReference>
<dbReference type="FunFam" id="2.170.270.10:FF:000006">
    <property type="entry name" value="Histone-lysine N-methyltransferase"/>
    <property type="match status" value="1"/>
</dbReference>
<keyword evidence="11" id="KW-0804">Transcription</keyword>
<feature type="region of interest" description="Disordered" evidence="16">
    <location>
        <begin position="1"/>
        <end position="37"/>
    </location>
</feature>
<keyword evidence="8" id="KW-0949">S-adenosyl-L-methionine</keyword>
<dbReference type="GO" id="GO:0005634">
    <property type="term" value="C:nucleus"/>
    <property type="evidence" value="ECO:0007669"/>
    <property type="project" value="UniProtKB-SubCell"/>
</dbReference>
<feature type="compositionally biased region" description="Polar residues" evidence="16">
    <location>
        <begin position="567"/>
        <end position="585"/>
    </location>
</feature>
<dbReference type="GO" id="GO:0005694">
    <property type="term" value="C:chromosome"/>
    <property type="evidence" value="ECO:0007669"/>
    <property type="project" value="UniProtKB-SubCell"/>
</dbReference>
<evidence type="ECO:0000256" key="14">
    <source>
        <dbReference type="ARBA" id="ARBA00052814"/>
    </source>
</evidence>
<sequence>MSRHKGERGSHVSASVGSSGGSSGGSSSGGSGGGGGAANTAAMTSLELCDADDIATSLVVDQYLGFTTHKMNTRFRSPKINPKDYLKNVLICFKKNQNYEQTINKLFAGDWANAMFHSKSQRMQRIIRSHLTNFLRMFDGRAGYEIKPCYRYSMEGKSGAKLCATQKWLKNEKIEYLIGCIGELTLKEEQELLKPGINDFSVMYSCRKNCAQLWLGPGAYINHDCRPNCRFVSTGRQTACVKVLRPIDVGEEITCFYGEDFFGDENCFCECETCERRVTGAFAQRAAQTDKQLTTNTANTQEINNNISVNHSINNNSINCLTNSLIHNNVLNNNKKQTYSLRETDNRLKRQARKQQTKKEDELNADNSLTAHNLRSKPIKSEEITHNSDICEQLMEDNHSEDENMDCADDSNDKSHKLVKNINNNHMKSKTRKIMTTKMNSTNLKNTANKRTISASPLRVSSPQGRQLTTKTGLTNNSVKQDSVGHKLASPSSVSSLRRSTRIASTGSESVKSDESDAQVVPTSCPSVVTRPSDTATSNDVPTAPVVNQQNCLKLTIRVRRLNSCQNNGLSNQNTSKMSNNSNIYDSADDSI</sequence>
<feature type="compositionally biased region" description="Polar residues" evidence="16">
    <location>
        <begin position="521"/>
        <end position="542"/>
    </location>
</feature>
<dbReference type="Pfam" id="PF00856">
    <property type="entry name" value="SET"/>
    <property type="match status" value="1"/>
</dbReference>
<dbReference type="PANTHER" id="PTHR12977:SF4">
    <property type="entry name" value="HISTONE-LYSINE N-METHYLTRANSFERASE KMT5B"/>
    <property type="match status" value="1"/>
</dbReference>
<evidence type="ECO:0000256" key="10">
    <source>
        <dbReference type="ARBA" id="ARBA00023015"/>
    </source>
</evidence>
<dbReference type="Gene3D" id="2.170.270.10">
    <property type="entry name" value="SET domain"/>
    <property type="match status" value="1"/>
</dbReference>
<evidence type="ECO:0000256" key="15">
    <source>
        <dbReference type="ARBA" id="ARBA00071597"/>
    </source>
</evidence>
<dbReference type="InterPro" id="IPR039977">
    <property type="entry name" value="Suv4-20/Set9"/>
</dbReference>
<dbReference type="FunFam" id="1.10.10.1700:FF:000001">
    <property type="entry name" value="Histone-lysine N-methyltransferase"/>
    <property type="match status" value="1"/>
</dbReference>
<feature type="non-terminal residue" evidence="18">
    <location>
        <position position="592"/>
    </location>
</feature>
<dbReference type="EMBL" id="CAJPIZ010023194">
    <property type="protein sequence ID" value="CAG2118151.1"/>
    <property type="molecule type" value="Genomic_DNA"/>
</dbReference>
<feature type="region of interest" description="Disordered" evidence="16">
    <location>
        <begin position="337"/>
        <end position="364"/>
    </location>
</feature>
<feature type="compositionally biased region" description="Gly residues" evidence="16">
    <location>
        <begin position="18"/>
        <end position="37"/>
    </location>
</feature>
<dbReference type="InterPro" id="IPR041938">
    <property type="entry name" value="Hist-Lys_N-MTase_N"/>
</dbReference>
<evidence type="ECO:0000313" key="19">
    <source>
        <dbReference type="Proteomes" id="UP000759131"/>
    </source>
</evidence>
<dbReference type="Gene3D" id="1.10.10.1700">
    <property type="entry name" value="Histone-lysine N-methyltransferase"/>
    <property type="match status" value="1"/>
</dbReference>
<proteinExistence type="predicted"/>
<feature type="region of interest" description="Disordered" evidence="16">
    <location>
        <begin position="567"/>
        <end position="592"/>
    </location>
</feature>
<keyword evidence="19" id="KW-1185">Reference proteome</keyword>
<dbReference type="PROSITE" id="PS50280">
    <property type="entry name" value="SET"/>
    <property type="match status" value="1"/>
</dbReference>
<dbReference type="GO" id="GO:0032259">
    <property type="term" value="P:methylation"/>
    <property type="evidence" value="ECO:0007669"/>
    <property type="project" value="UniProtKB-KW"/>
</dbReference>
<evidence type="ECO:0000259" key="17">
    <source>
        <dbReference type="PROSITE" id="PS50280"/>
    </source>
</evidence>
<comment type="catalytic activity">
    <reaction evidence="14">
        <text>N(6),N(6)-dimethyl-L-lysyl(20)-[histone H4] + S-adenosyl-L-methionine = N(6),N(6),N(6)-trimethyl-L-lysyl(20)-[histone H4] + S-adenosyl-L-homocysteine + H(+)</text>
        <dbReference type="Rhea" id="RHEA:61992"/>
        <dbReference type="Rhea" id="RHEA-COMP:15556"/>
        <dbReference type="Rhea" id="RHEA-COMP:15998"/>
        <dbReference type="ChEBI" id="CHEBI:15378"/>
        <dbReference type="ChEBI" id="CHEBI:57856"/>
        <dbReference type="ChEBI" id="CHEBI:59789"/>
        <dbReference type="ChEBI" id="CHEBI:61961"/>
        <dbReference type="ChEBI" id="CHEBI:61976"/>
    </reaction>
</comment>
<dbReference type="SMART" id="SM00317">
    <property type="entry name" value="SET"/>
    <property type="match status" value="1"/>
</dbReference>
<evidence type="ECO:0000256" key="6">
    <source>
        <dbReference type="ARBA" id="ARBA00022603"/>
    </source>
</evidence>
<keyword evidence="7" id="KW-0808">Transferase</keyword>
<dbReference type="OrthoDB" id="6627536at2759"/>
<evidence type="ECO:0000256" key="7">
    <source>
        <dbReference type="ARBA" id="ARBA00022679"/>
    </source>
</evidence>
<dbReference type="Proteomes" id="UP000759131">
    <property type="component" value="Unassembled WGS sequence"/>
</dbReference>
<evidence type="ECO:0000256" key="1">
    <source>
        <dbReference type="ARBA" id="ARBA00004123"/>
    </source>
</evidence>
<dbReference type="EC" id="2.1.1.362" evidence="3"/>
<evidence type="ECO:0000256" key="5">
    <source>
        <dbReference type="ARBA" id="ARBA00022491"/>
    </source>
</evidence>